<evidence type="ECO:0000313" key="9">
    <source>
        <dbReference type="EMBL" id="BCU82485.1"/>
    </source>
</evidence>
<dbReference type="RefSeq" id="WP_212772817.1">
    <property type="nucleotide sequence ID" value="NZ_AP024601.1"/>
</dbReference>
<evidence type="ECO:0000256" key="2">
    <source>
        <dbReference type="ARBA" id="ARBA00010145"/>
    </source>
</evidence>
<reference evidence="9" key="2">
    <citation type="journal article" date="2021" name="Microbiol. Resour. Announc.">
        <title>Complete Genome Sequence of Polycladomyces abyssicola JIR-001T, Isolated from Hemipelagic Sediment in Deep Seawater.</title>
        <authorList>
            <person name="Tsubouchi T."/>
            <person name="Kaneko Y."/>
        </authorList>
    </citation>
    <scope>NUCLEOTIDE SEQUENCE</scope>
    <source>
        <strain evidence="9">JIR-001</strain>
    </source>
</reference>
<dbReference type="GO" id="GO:0055085">
    <property type="term" value="P:transmembrane transport"/>
    <property type="evidence" value="ECO:0007669"/>
    <property type="project" value="InterPro"/>
</dbReference>
<dbReference type="Pfam" id="PF03547">
    <property type="entry name" value="Mem_trans"/>
    <property type="match status" value="2"/>
</dbReference>
<dbReference type="GO" id="GO:0005886">
    <property type="term" value="C:plasma membrane"/>
    <property type="evidence" value="ECO:0007669"/>
    <property type="project" value="UniProtKB-SubCell"/>
</dbReference>
<keyword evidence="7 8" id="KW-0472">Membrane</keyword>
<dbReference type="PANTHER" id="PTHR36838">
    <property type="entry name" value="AUXIN EFFLUX CARRIER FAMILY PROTEIN"/>
    <property type="match status" value="1"/>
</dbReference>
<dbReference type="PANTHER" id="PTHR36838:SF1">
    <property type="entry name" value="SLR1864 PROTEIN"/>
    <property type="match status" value="1"/>
</dbReference>
<feature type="transmembrane region" description="Helical" evidence="8">
    <location>
        <begin position="90"/>
        <end position="112"/>
    </location>
</feature>
<evidence type="ECO:0000256" key="4">
    <source>
        <dbReference type="ARBA" id="ARBA00022475"/>
    </source>
</evidence>
<comment type="similarity">
    <text evidence="2">Belongs to the auxin efflux carrier (TC 2.A.69) family.</text>
</comment>
<organism evidence="9 10">
    <name type="scientific">Polycladomyces abyssicola</name>
    <dbReference type="NCBI Taxonomy" id="1125966"/>
    <lineage>
        <taxon>Bacteria</taxon>
        <taxon>Bacillati</taxon>
        <taxon>Bacillota</taxon>
        <taxon>Bacilli</taxon>
        <taxon>Bacillales</taxon>
        <taxon>Thermoactinomycetaceae</taxon>
        <taxon>Polycladomyces</taxon>
    </lineage>
</organism>
<keyword evidence="3" id="KW-0813">Transport</keyword>
<dbReference type="Proteomes" id="UP000677436">
    <property type="component" value="Chromosome"/>
</dbReference>
<dbReference type="InterPro" id="IPR038770">
    <property type="entry name" value="Na+/solute_symporter_sf"/>
</dbReference>
<evidence type="ECO:0000256" key="1">
    <source>
        <dbReference type="ARBA" id="ARBA00004651"/>
    </source>
</evidence>
<evidence type="ECO:0000313" key="10">
    <source>
        <dbReference type="Proteomes" id="UP000677436"/>
    </source>
</evidence>
<dbReference type="KEGG" id="pabs:JIR001_22680"/>
<feature type="transmembrane region" description="Helical" evidence="8">
    <location>
        <begin position="152"/>
        <end position="173"/>
    </location>
</feature>
<feature type="transmembrane region" description="Helical" evidence="8">
    <location>
        <begin position="272"/>
        <end position="295"/>
    </location>
</feature>
<dbReference type="Gene3D" id="1.20.1530.20">
    <property type="match status" value="1"/>
</dbReference>
<reference evidence="9" key="1">
    <citation type="journal article" date="2013" name="Int. J. Syst. Evol. Microbiol.">
        <title>Polycladomyces abyssicola gen. nov., sp. nov., a thermophilic filamentous bacterium isolated from hemipelagic sediment.</title>
        <authorList>
            <person name="Tsubouchi T."/>
            <person name="Shimane Y."/>
            <person name="Mori K."/>
            <person name="Usui K."/>
            <person name="Hiraki T."/>
            <person name="Tame A."/>
            <person name="Uematsu K."/>
            <person name="Maruyama T."/>
            <person name="Hatada Y."/>
        </authorList>
    </citation>
    <scope>NUCLEOTIDE SEQUENCE</scope>
    <source>
        <strain evidence="9">JIR-001</strain>
    </source>
</reference>
<keyword evidence="6 8" id="KW-1133">Transmembrane helix</keyword>
<evidence type="ECO:0000256" key="3">
    <source>
        <dbReference type="ARBA" id="ARBA00022448"/>
    </source>
</evidence>
<evidence type="ECO:0000256" key="8">
    <source>
        <dbReference type="SAM" id="Phobius"/>
    </source>
</evidence>
<dbReference type="AlphaFoldDB" id="A0A8D5ZN93"/>
<evidence type="ECO:0000256" key="6">
    <source>
        <dbReference type="ARBA" id="ARBA00022989"/>
    </source>
</evidence>
<name>A0A8D5ZN93_9BACL</name>
<gene>
    <name evidence="9" type="ORF">JIR001_22680</name>
</gene>
<feature type="transmembrane region" description="Helical" evidence="8">
    <location>
        <begin position="118"/>
        <end position="140"/>
    </location>
</feature>
<proteinExistence type="inferred from homology"/>
<feature type="transmembrane region" description="Helical" evidence="8">
    <location>
        <begin position="6"/>
        <end position="23"/>
    </location>
</feature>
<sequence>MFVQVILPVFLIFALGYVGQKRLRLDVRSLSTASMYLMSPLLVFRTLYTANIDRQYIYVTVYSLALCLILIGCVKITARIRGYTKSEESGLILATAFMNSGNLGVPVILFAFGQAGLHYAIVIMVVQTILMSTLGIYYAAKGSAAGEQAIASVVKMPIIHAAVLGLLWNAWGWEVPRSLLQVIDFVADAAIPTIMLALGMQLAEIPLNRLDWEKVSFSLLSRLILSPVIAWCIAIWLPVDPLLKQVMVVAAAMPSAANTTMYSLQFGSEPKLVSGITLLSTVISAVSLTVVLGMLR</sequence>
<comment type="subcellular location">
    <subcellularLocation>
        <location evidence="1">Cell membrane</location>
        <topology evidence="1">Multi-pass membrane protein</topology>
    </subcellularLocation>
</comment>
<keyword evidence="5 8" id="KW-0812">Transmembrane</keyword>
<evidence type="ECO:0000256" key="7">
    <source>
        <dbReference type="ARBA" id="ARBA00023136"/>
    </source>
</evidence>
<protein>
    <submittedName>
        <fullName evidence="9">Membrane protein</fullName>
    </submittedName>
</protein>
<evidence type="ECO:0000256" key="5">
    <source>
        <dbReference type="ARBA" id="ARBA00022692"/>
    </source>
</evidence>
<keyword evidence="10" id="KW-1185">Reference proteome</keyword>
<feature type="transmembrane region" description="Helical" evidence="8">
    <location>
        <begin position="179"/>
        <end position="198"/>
    </location>
</feature>
<dbReference type="EMBL" id="AP024601">
    <property type="protein sequence ID" value="BCU82485.1"/>
    <property type="molecule type" value="Genomic_DNA"/>
</dbReference>
<feature type="transmembrane region" description="Helical" evidence="8">
    <location>
        <begin position="219"/>
        <end position="239"/>
    </location>
</feature>
<dbReference type="InterPro" id="IPR004776">
    <property type="entry name" value="Mem_transp_PIN-like"/>
</dbReference>
<keyword evidence="4" id="KW-1003">Cell membrane</keyword>
<feature type="transmembrane region" description="Helical" evidence="8">
    <location>
        <begin position="56"/>
        <end position="78"/>
    </location>
</feature>
<accession>A0A8D5ZN93</accession>